<dbReference type="RefSeq" id="WP_219668969.1">
    <property type="nucleotide sequence ID" value="NZ_WTFF01000168.1"/>
</dbReference>
<keyword evidence="1" id="KW-0732">Signal</keyword>
<feature type="compositionally biased region" description="Low complexity" evidence="2">
    <location>
        <begin position="33"/>
        <end position="56"/>
    </location>
</feature>
<comment type="caution">
    <text evidence="4">The sequence shown here is derived from an EMBL/GenBank/DDBJ whole genome shotgun (WGS) entry which is preliminary data.</text>
</comment>
<name>A0ABS6ZCN2_9ACTN</name>
<sequence>MRTHHAITTVLATAALLTLTGCTDTDVKTKPDAAPAPAQSSNSAPATPAASAAPQKKAAVGDTLTLAGNNDGEKIAVTVKKWVDPATSKEEYVQPKDGNRFVAAQLELVNTGTAPYDDSPSNGAKVADAEGQQFTSTLTMGITAGPEFPGSVTIAPGGKALGYIVFEIPKDSKVNLLHFSLNSGFASQIGQWDIK</sequence>
<dbReference type="InterPro" id="IPR029050">
    <property type="entry name" value="Immunoprotect_excell_Ig-like"/>
</dbReference>
<evidence type="ECO:0000259" key="3">
    <source>
        <dbReference type="Pfam" id="PF11611"/>
    </source>
</evidence>
<keyword evidence="5" id="KW-1185">Reference proteome</keyword>
<dbReference type="Gene3D" id="2.60.40.1240">
    <property type="match status" value="1"/>
</dbReference>
<dbReference type="Pfam" id="PF11611">
    <property type="entry name" value="DUF4352"/>
    <property type="match status" value="1"/>
</dbReference>
<feature type="domain" description="DUF4352" evidence="3">
    <location>
        <begin position="74"/>
        <end position="179"/>
    </location>
</feature>
<organism evidence="4 5">
    <name type="scientific">Streptomyces bambusae</name>
    <dbReference type="NCBI Taxonomy" id="1550616"/>
    <lineage>
        <taxon>Bacteria</taxon>
        <taxon>Bacillati</taxon>
        <taxon>Actinomycetota</taxon>
        <taxon>Actinomycetes</taxon>
        <taxon>Kitasatosporales</taxon>
        <taxon>Streptomycetaceae</taxon>
        <taxon>Streptomyces</taxon>
    </lineage>
</organism>
<accession>A0ABS6ZCN2</accession>
<evidence type="ECO:0000313" key="4">
    <source>
        <dbReference type="EMBL" id="MBW5484491.1"/>
    </source>
</evidence>
<feature type="region of interest" description="Disordered" evidence="2">
    <location>
        <begin position="28"/>
        <end position="56"/>
    </location>
</feature>
<proteinExistence type="predicted"/>
<evidence type="ECO:0000256" key="2">
    <source>
        <dbReference type="SAM" id="MobiDB-lite"/>
    </source>
</evidence>
<evidence type="ECO:0000256" key="1">
    <source>
        <dbReference type="ARBA" id="ARBA00022729"/>
    </source>
</evidence>
<dbReference type="EMBL" id="WTFF01000168">
    <property type="protein sequence ID" value="MBW5484491.1"/>
    <property type="molecule type" value="Genomic_DNA"/>
</dbReference>
<gene>
    <name evidence="4" type="ORF">GPJ59_22070</name>
</gene>
<reference evidence="4 5" key="1">
    <citation type="submission" date="2019-12" db="EMBL/GenBank/DDBJ databases">
        <title>Genome sequence of Streptomyces bambusae.</title>
        <authorList>
            <person name="Bansal K."/>
            <person name="Choksket S."/>
            <person name="Korpole S."/>
            <person name="Patil P.B."/>
        </authorList>
    </citation>
    <scope>NUCLEOTIDE SEQUENCE [LARGE SCALE GENOMIC DNA]</scope>
    <source>
        <strain evidence="4 5">SK60</strain>
    </source>
</reference>
<dbReference type="InterPro" id="IPR029051">
    <property type="entry name" value="DUF4352"/>
</dbReference>
<dbReference type="Proteomes" id="UP000812013">
    <property type="component" value="Unassembled WGS sequence"/>
</dbReference>
<protein>
    <submittedName>
        <fullName evidence="4">DUF4352 domain-containing protein</fullName>
    </submittedName>
</protein>
<dbReference type="PROSITE" id="PS51257">
    <property type="entry name" value="PROKAR_LIPOPROTEIN"/>
    <property type="match status" value="1"/>
</dbReference>
<evidence type="ECO:0000313" key="5">
    <source>
        <dbReference type="Proteomes" id="UP000812013"/>
    </source>
</evidence>